<proteinExistence type="predicted"/>
<dbReference type="Proteomes" id="UP000030693">
    <property type="component" value="Unassembled WGS sequence"/>
</dbReference>
<gene>
    <name evidence="1" type="ORF">H696_05800</name>
</gene>
<dbReference type="EMBL" id="KB932214">
    <property type="protein sequence ID" value="KCV67690.1"/>
    <property type="molecule type" value="Genomic_DNA"/>
</dbReference>
<accession>A0A058Z0A7</accession>
<evidence type="ECO:0000313" key="2">
    <source>
        <dbReference type="Proteomes" id="UP000030693"/>
    </source>
</evidence>
<dbReference type="AlphaFoldDB" id="A0A058Z0A7"/>
<reference evidence="1" key="1">
    <citation type="submission" date="2013-04" db="EMBL/GenBank/DDBJ databases">
        <title>The Genome Sequence of Fonticula alba ATCC 38817.</title>
        <authorList>
            <consortium name="The Broad Institute Genomics Platform"/>
            <person name="Russ C."/>
            <person name="Cuomo C."/>
            <person name="Burger G."/>
            <person name="Gray M.W."/>
            <person name="Holland P.W.H."/>
            <person name="King N."/>
            <person name="Lang F.B.F."/>
            <person name="Roger A.J."/>
            <person name="Ruiz-Trillo I."/>
            <person name="Brown M."/>
            <person name="Walker B."/>
            <person name="Young S."/>
            <person name="Zeng Q."/>
            <person name="Gargeya S."/>
            <person name="Fitzgerald M."/>
            <person name="Haas B."/>
            <person name="Abouelleil A."/>
            <person name="Allen A.W."/>
            <person name="Alvarado L."/>
            <person name="Arachchi H.M."/>
            <person name="Berlin A.M."/>
            <person name="Chapman S.B."/>
            <person name="Gainer-Dewar J."/>
            <person name="Goldberg J."/>
            <person name="Griggs A."/>
            <person name="Gujja S."/>
            <person name="Hansen M."/>
            <person name="Howarth C."/>
            <person name="Imamovic A."/>
            <person name="Ireland A."/>
            <person name="Larimer J."/>
            <person name="McCowan C."/>
            <person name="Murphy C."/>
            <person name="Pearson M."/>
            <person name="Poon T.W."/>
            <person name="Priest M."/>
            <person name="Roberts A."/>
            <person name="Saif S."/>
            <person name="Shea T."/>
            <person name="Sisk P."/>
            <person name="Sykes S."/>
            <person name="Wortman J."/>
            <person name="Nusbaum C."/>
            <person name="Birren B."/>
        </authorList>
    </citation>
    <scope>NUCLEOTIDE SEQUENCE [LARGE SCALE GENOMIC DNA]</scope>
    <source>
        <strain evidence="1">ATCC 38817</strain>
    </source>
</reference>
<evidence type="ECO:0000313" key="1">
    <source>
        <dbReference type="EMBL" id="KCV67690.1"/>
    </source>
</evidence>
<sequence length="213" mass="22413">MLCRVSSAVARAQARRLYSSTTPVIAQAEAASAGKATGVLARTQSFVNGGFVSWVCAFALGAGFGTLVNNAYAESAPPAPTMQEIAQLEASMALLTGSVAALGNEFAAIRALEHHAVRAEDVNAVYKSMSDMKHQVEDRLADINKAVLQAKAAQSELKATLADRSLDMALSKLANATPEEVARAFAAQREALQAQQAQLEDTQTHLQKIGKSA</sequence>
<protein>
    <submittedName>
        <fullName evidence="1">Uncharacterized protein</fullName>
    </submittedName>
</protein>
<keyword evidence="2" id="KW-1185">Reference proteome</keyword>
<name>A0A058Z0A7_FONAL</name>
<dbReference type="GeneID" id="20530525"/>
<organism evidence="1">
    <name type="scientific">Fonticula alba</name>
    <name type="common">Slime mold</name>
    <dbReference type="NCBI Taxonomy" id="691883"/>
    <lineage>
        <taxon>Eukaryota</taxon>
        <taxon>Rotosphaerida</taxon>
        <taxon>Fonticulaceae</taxon>
        <taxon>Fonticula</taxon>
    </lineage>
</organism>
<dbReference type="RefSeq" id="XP_009497874.1">
    <property type="nucleotide sequence ID" value="XM_009499599.1"/>
</dbReference>